<dbReference type="RefSeq" id="WP_238314110.1">
    <property type="nucleotide sequence ID" value="NZ_BPQV01000016.1"/>
</dbReference>
<comment type="caution">
    <text evidence="5">The sequence shown here is derived from an EMBL/GenBank/DDBJ whole genome shotgun (WGS) entry which is preliminary data.</text>
</comment>
<dbReference type="Gene3D" id="3.20.20.80">
    <property type="entry name" value="Glycosidases"/>
    <property type="match status" value="1"/>
</dbReference>
<evidence type="ECO:0008006" key="7">
    <source>
        <dbReference type="Google" id="ProtNLM"/>
    </source>
</evidence>
<feature type="domain" description="Tip attachment protein J" evidence="3">
    <location>
        <begin position="780"/>
        <end position="944"/>
    </location>
</feature>
<accession>A0ABQ4TF02</accession>
<evidence type="ECO:0000256" key="1">
    <source>
        <dbReference type="SAM" id="MobiDB-lite"/>
    </source>
</evidence>
<dbReference type="InterPro" id="IPR017853">
    <property type="entry name" value="GH"/>
</dbReference>
<dbReference type="SUPFAM" id="SSF51445">
    <property type="entry name" value="(Trans)glycosidases"/>
    <property type="match status" value="1"/>
</dbReference>
<dbReference type="Pfam" id="PF13547">
    <property type="entry name" value="GTA_TIM"/>
    <property type="match status" value="1"/>
</dbReference>
<dbReference type="InterPro" id="IPR056490">
    <property type="entry name" value="Rcc01698_C"/>
</dbReference>
<dbReference type="Proteomes" id="UP001055156">
    <property type="component" value="Unassembled WGS sequence"/>
</dbReference>
<organism evidence="5 6">
    <name type="scientific">Methylobacterium organophilum</name>
    <dbReference type="NCBI Taxonomy" id="410"/>
    <lineage>
        <taxon>Bacteria</taxon>
        <taxon>Pseudomonadati</taxon>
        <taxon>Pseudomonadota</taxon>
        <taxon>Alphaproteobacteria</taxon>
        <taxon>Hyphomicrobiales</taxon>
        <taxon>Methylobacteriaceae</taxon>
        <taxon>Methylobacterium</taxon>
    </lineage>
</organism>
<dbReference type="Pfam" id="PF13550">
    <property type="entry name" value="Phage-tail_3"/>
    <property type="match status" value="1"/>
</dbReference>
<dbReference type="InterPro" id="IPR025195">
    <property type="entry name" value="GTA_TIM_dom"/>
</dbReference>
<protein>
    <recommendedName>
        <fullName evidence="7">Phage tail protein</fullName>
    </recommendedName>
</protein>
<dbReference type="CDD" id="cd19607">
    <property type="entry name" value="GTA_TIM-barrel-like"/>
    <property type="match status" value="1"/>
</dbReference>
<evidence type="ECO:0000313" key="5">
    <source>
        <dbReference type="EMBL" id="GJE29495.1"/>
    </source>
</evidence>
<evidence type="ECO:0000259" key="2">
    <source>
        <dbReference type="Pfam" id="PF13547"/>
    </source>
</evidence>
<evidence type="ECO:0000313" key="6">
    <source>
        <dbReference type="Proteomes" id="UP001055156"/>
    </source>
</evidence>
<feature type="region of interest" description="Disordered" evidence="1">
    <location>
        <begin position="955"/>
        <end position="982"/>
    </location>
</feature>
<feature type="domain" description="GTA TIM-barrel-like" evidence="2">
    <location>
        <begin position="423"/>
        <end position="722"/>
    </location>
</feature>
<name>A0ABQ4TF02_METOR</name>
<feature type="domain" description="Rcc01698-like C-terminal" evidence="4">
    <location>
        <begin position="1037"/>
        <end position="1136"/>
    </location>
</feature>
<evidence type="ECO:0000259" key="4">
    <source>
        <dbReference type="Pfam" id="PF23666"/>
    </source>
</evidence>
<dbReference type="Pfam" id="PF23666">
    <property type="entry name" value="Rcc01698_C"/>
    <property type="match status" value="1"/>
</dbReference>
<reference evidence="5" key="2">
    <citation type="submission" date="2021-08" db="EMBL/GenBank/DDBJ databases">
        <authorList>
            <person name="Tani A."/>
            <person name="Ola A."/>
            <person name="Ogura Y."/>
            <person name="Katsura K."/>
            <person name="Hayashi T."/>
        </authorList>
    </citation>
    <scope>NUCLEOTIDE SEQUENCE</scope>
    <source>
        <strain evidence="5">NBRC 15689</strain>
    </source>
</reference>
<keyword evidence="6" id="KW-1185">Reference proteome</keyword>
<dbReference type="EMBL" id="BPQV01000016">
    <property type="protein sequence ID" value="GJE29495.1"/>
    <property type="molecule type" value="Genomic_DNA"/>
</dbReference>
<dbReference type="InterPro" id="IPR032876">
    <property type="entry name" value="J_dom"/>
</dbReference>
<feature type="compositionally biased region" description="Low complexity" evidence="1">
    <location>
        <begin position="955"/>
        <end position="973"/>
    </location>
</feature>
<sequence>MTTLVLQAAGSAIGAALGGPIGAGIGQVLGAAAGGALDRALFGPGAPGPRFVEGPRLTDLAGLTSTEGDPIPRLYGRARLGGTLIWATRPLETANTTVTRTQSGSKGGGGRKVVTTAYSYSVSLAVGLCAGEIALVRRIWADGTELDLTRLSYRVHRGGPDQMPDPLIVAKEGAENAPAYRGLAYVVFENLALAEFGNRIPQFAFEVIRPVAGLASHLRAVCLIPGATEFGLDPRPVTEDAGFGATKPANRFQLQGASDVVASLDALQALCPKLEAVSVVVSWFGDDLRAGACTLTPRVDSTRKATFGAAWSVAGLTRATARAVSTRPGGGPAYGGTPDDASLERLVAELTRRGLKVVLYPFVMMDVPAGNALPDPQAPDQPQPAYPWRGRITCHPAPGAPGSVDGTAAAAEQVAAFFDGAEGYRRMVLHYADRAAAWGLSGFVIGSEFVGLTRVRGPGGAYPAVAAFRRLAQDVRARLGSSVMLVYAADWTEYGAHIRDDGASLRFPLDPLFADPALDAVGIDYYPPITDWRDGTAHRDAAEASEIYDRAYLKGRLGSGEAFDWFYASAADRAAQIRTPITDGAYGRPWTYRAKDLVSWWSNPHVERENGVETGATAWVPGSKPIWLTEIGIPAVDRGSNGPNAFPDAKSSENALPPFSRGFRDDLIQARGLEAILARFDPAMAGFEAAHNPEAAAFPGRMVDPARLFAWCWDARPFPAFPDFDGVWADAENWRSGHWLTGRIEGMELDRLIAAILADFGQAGGLDCEAAGFLDGYVIDRPLSARGALEPLVQLFGLDVRAGAGTLTIRGPGRAAALTLRADDLVRPRDGEAPLRFVRAQESELPRSVAVAFTDSENPDYRRATAAALRPGGQRRRESRLDTAVVTRRASAQDLAEAVLETALAGRDSASLTLSPRQIAAEPGDRLILPQESGGGLYRIERIADSAAGRRIEARAVPPASDSPAAASGTAPPRRTPPALPGPPFAVALDLPIAQGTPPALQYVAVAADPWPGRVALWRSEGEGAGLALQRLIEHPACLGETLTALPPGPLWRFDRGAGFEVALRHAEGFAAIPEAEALGGGNLFALRAPDGTVEILAAAGVALIGAGRWRLSRLLRGLAGSEAAAARTAPAGSLLVRLDDGAVQPLVERLDEAGRAFRYRAVPAERDPADPASTGFEASAGLLAYRPLSPVHLRARREAEGVRLSWIRRALRDADAWEAAEIPLDAPERYRVTILGADGSALRSFETDEASALYAQAQESADFGGPQDTLTVSVAQLGAVTGPGPATQARLPVRMA</sequence>
<evidence type="ECO:0000259" key="3">
    <source>
        <dbReference type="Pfam" id="PF13550"/>
    </source>
</evidence>
<gene>
    <name evidence="5" type="ORF">LKMONMHP_4376</name>
</gene>
<proteinExistence type="predicted"/>
<reference evidence="5" key="1">
    <citation type="journal article" date="2021" name="Front. Microbiol.">
        <title>Comprehensive Comparative Genomics and Phenotyping of Methylobacterium Species.</title>
        <authorList>
            <person name="Alessa O."/>
            <person name="Ogura Y."/>
            <person name="Fujitani Y."/>
            <person name="Takami H."/>
            <person name="Hayashi T."/>
            <person name="Sahin N."/>
            <person name="Tani A."/>
        </authorList>
    </citation>
    <scope>NUCLEOTIDE SEQUENCE</scope>
    <source>
        <strain evidence="5">NBRC 15689</strain>
    </source>
</reference>